<reference evidence="1 2" key="1">
    <citation type="journal article" date="2012" name="Nat. Genet.">
        <title>The yak genome and adaptation to life at high altitude.</title>
        <authorList>
            <person name="Qiu Q."/>
            <person name="Zhang G."/>
            <person name="Ma T."/>
            <person name="Qian W."/>
            <person name="Wang J."/>
            <person name="Ye Z."/>
            <person name="Cao C."/>
            <person name="Hu Q."/>
            <person name="Kim J."/>
            <person name="Larkin D.M."/>
            <person name="Auvil L."/>
            <person name="Capitanu B."/>
            <person name="Ma J."/>
            <person name="Lewin H.A."/>
            <person name="Qian X."/>
            <person name="Lang Y."/>
            <person name="Zhou R."/>
            <person name="Wang L."/>
            <person name="Wang K."/>
            <person name="Xia J."/>
            <person name="Liao S."/>
            <person name="Pan S."/>
            <person name="Lu X."/>
            <person name="Hou H."/>
            <person name="Wang Y."/>
            <person name="Zang X."/>
            <person name="Yin Y."/>
            <person name="Ma H."/>
            <person name="Zhang J."/>
            <person name="Wang Z."/>
            <person name="Zhang Y."/>
            <person name="Zhang D."/>
            <person name="Yonezawa T."/>
            <person name="Hasegawa M."/>
            <person name="Zhong Y."/>
            <person name="Liu W."/>
            <person name="Zhang Y."/>
            <person name="Huang Z."/>
            <person name="Zhang S."/>
            <person name="Long R."/>
            <person name="Yang H."/>
            <person name="Wang J."/>
            <person name="Lenstra J.A."/>
            <person name="Cooper D.N."/>
            <person name="Wu Y."/>
            <person name="Wang J."/>
            <person name="Shi P."/>
            <person name="Wang J."/>
            <person name="Liu J."/>
        </authorList>
    </citation>
    <scope>NUCLEOTIDE SEQUENCE [LARGE SCALE GENOMIC DNA]</scope>
    <source>
        <strain evidence="2">yakQH1</strain>
    </source>
</reference>
<feature type="non-terminal residue" evidence="1">
    <location>
        <position position="1"/>
    </location>
</feature>
<dbReference type="GO" id="GO:0046982">
    <property type="term" value="F:protein heterodimerization activity"/>
    <property type="evidence" value="ECO:0007669"/>
    <property type="project" value="InterPro"/>
</dbReference>
<evidence type="ECO:0000313" key="1">
    <source>
        <dbReference type="EMBL" id="ELR58896.1"/>
    </source>
</evidence>
<feature type="non-terminal residue" evidence="1">
    <location>
        <position position="69"/>
    </location>
</feature>
<accession>L8IRD5</accession>
<dbReference type="Gene3D" id="1.10.20.10">
    <property type="entry name" value="Histone, subunit A"/>
    <property type="match status" value="1"/>
</dbReference>
<proteinExistence type="predicted"/>
<dbReference type="SUPFAM" id="SSF47113">
    <property type="entry name" value="Histone-fold"/>
    <property type="match status" value="1"/>
</dbReference>
<evidence type="ECO:0000313" key="2">
    <source>
        <dbReference type="Proteomes" id="UP000011080"/>
    </source>
</evidence>
<dbReference type="EMBL" id="JH880788">
    <property type="protein sequence ID" value="ELR58896.1"/>
    <property type="molecule type" value="Genomic_DNA"/>
</dbReference>
<dbReference type="AlphaFoldDB" id="L8IRD5"/>
<protein>
    <submittedName>
        <fullName evidence="1">Uncharacterized protein</fullName>
    </submittedName>
</protein>
<dbReference type="Proteomes" id="UP000011080">
    <property type="component" value="Unassembled WGS sequence"/>
</dbReference>
<gene>
    <name evidence="1" type="ORF">M91_11348</name>
</gene>
<organism evidence="1 2">
    <name type="scientific">Bos mutus</name>
    <name type="common">wild yak</name>
    <dbReference type="NCBI Taxonomy" id="72004"/>
    <lineage>
        <taxon>Eukaryota</taxon>
        <taxon>Metazoa</taxon>
        <taxon>Chordata</taxon>
        <taxon>Craniata</taxon>
        <taxon>Vertebrata</taxon>
        <taxon>Euteleostomi</taxon>
        <taxon>Mammalia</taxon>
        <taxon>Eutheria</taxon>
        <taxon>Laurasiatheria</taxon>
        <taxon>Artiodactyla</taxon>
        <taxon>Ruminantia</taxon>
        <taxon>Pecora</taxon>
        <taxon>Bovidae</taxon>
        <taxon>Bovinae</taxon>
        <taxon>Bos</taxon>
    </lineage>
</organism>
<name>L8IRD5_9CETA</name>
<sequence>LGIKNSFVNHNIEIWGAGGGEMSRLAHKCFTITKCWTITFRVIQRAMCLLLYMEMTKDSVFKSTKVITK</sequence>
<dbReference type="InterPro" id="IPR009072">
    <property type="entry name" value="Histone-fold"/>
</dbReference>